<accession>A0A832N5U9</accession>
<dbReference type="PANTHER" id="PTHR43031">
    <property type="entry name" value="FAD-DEPENDENT OXIDOREDUCTASE"/>
    <property type="match status" value="1"/>
</dbReference>
<dbReference type="PROSITE" id="PS50206">
    <property type="entry name" value="RHODANESE_3"/>
    <property type="match status" value="1"/>
</dbReference>
<dbReference type="AlphaFoldDB" id="A0A832N5U9"/>
<dbReference type="PANTHER" id="PTHR43031:SF18">
    <property type="entry name" value="RHODANESE-RELATED SULFURTRANSFERASES"/>
    <property type="match status" value="1"/>
</dbReference>
<dbReference type="SMART" id="SM00450">
    <property type="entry name" value="RHOD"/>
    <property type="match status" value="1"/>
</dbReference>
<dbReference type="Gene3D" id="3.40.250.10">
    <property type="entry name" value="Rhodanese-like domain"/>
    <property type="match status" value="1"/>
</dbReference>
<dbReference type="EMBL" id="DRNF01000374">
    <property type="protein sequence ID" value="HHJ81155.1"/>
    <property type="molecule type" value="Genomic_DNA"/>
</dbReference>
<dbReference type="CDD" id="cd00158">
    <property type="entry name" value="RHOD"/>
    <property type="match status" value="1"/>
</dbReference>
<gene>
    <name evidence="3" type="ORF">ENJ65_05935</name>
</gene>
<evidence type="ECO:0000259" key="2">
    <source>
        <dbReference type="PROSITE" id="PS50206"/>
    </source>
</evidence>
<dbReference type="SUPFAM" id="SSF52821">
    <property type="entry name" value="Rhodanese/Cell cycle control phosphatase"/>
    <property type="match status" value="1"/>
</dbReference>
<organism evidence="3">
    <name type="scientific">Candidatus Tenderia electrophaga</name>
    <dbReference type="NCBI Taxonomy" id="1748243"/>
    <lineage>
        <taxon>Bacteria</taxon>
        <taxon>Pseudomonadati</taxon>
        <taxon>Pseudomonadota</taxon>
        <taxon>Gammaproteobacteria</taxon>
        <taxon>Candidatus Tenderiales</taxon>
        <taxon>Candidatus Tenderiaceae</taxon>
        <taxon>Candidatus Tenderia</taxon>
    </lineage>
</organism>
<dbReference type="Pfam" id="PF00581">
    <property type="entry name" value="Rhodanese"/>
    <property type="match status" value="1"/>
</dbReference>
<comment type="caution">
    <text evidence="3">The sequence shown here is derived from an EMBL/GenBank/DDBJ whole genome shotgun (WGS) entry which is preliminary data.</text>
</comment>
<reference evidence="3" key="1">
    <citation type="journal article" date="2020" name="mSystems">
        <title>Genome- and Community-Level Interaction Insights into Carbon Utilization and Element Cycling Functions of Hydrothermarchaeota in Hydrothermal Sediment.</title>
        <authorList>
            <person name="Zhou Z."/>
            <person name="Liu Y."/>
            <person name="Xu W."/>
            <person name="Pan J."/>
            <person name="Luo Z.H."/>
            <person name="Li M."/>
        </authorList>
    </citation>
    <scope>NUCLEOTIDE SEQUENCE [LARGE SCALE GENOMIC DNA]</scope>
    <source>
        <strain evidence="3">HyVt-505</strain>
    </source>
</reference>
<dbReference type="Proteomes" id="UP000885832">
    <property type="component" value="Unassembled WGS sequence"/>
</dbReference>
<keyword evidence="1" id="KW-1133">Transmembrane helix</keyword>
<keyword evidence="1" id="KW-0472">Membrane</keyword>
<dbReference type="InterPro" id="IPR036873">
    <property type="entry name" value="Rhodanese-like_dom_sf"/>
</dbReference>
<feature type="transmembrane region" description="Helical" evidence="1">
    <location>
        <begin position="12"/>
        <end position="30"/>
    </location>
</feature>
<evidence type="ECO:0000256" key="1">
    <source>
        <dbReference type="SAM" id="Phobius"/>
    </source>
</evidence>
<sequence>MGQYLEFAGNHLLLVAGFVVVVVMLIMNEFKRKLLGFNEVGINDAVRLINQDDALTLDVREDKEFCEGHILNAVNIPLGLLEGRLTEIEQYKQTPVIVYCRSGQRAAKACAVLKRQGFTSIHKLNGGMMAWVDANMPVNRQK</sequence>
<evidence type="ECO:0000313" key="3">
    <source>
        <dbReference type="EMBL" id="HHJ81155.1"/>
    </source>
</evidence>
<keyword evidence="1" id="KW-0812">Transmembrane</keyword>
<dbReference type="InterPro" id="IPR050229">
    <property type="entry name" value="GlpE_sulfurtransferase"/>
</dbReference>
<name>A0A832N5U9_9GAMM</name>
<dbReference type="InterPro" id="IPR001763">
    <property type="entry name" value="Rhodanese-like_dom"/>
</dbReference>
<proteinExistence type="predicted"/>
<protein>
    <submittedName>
        <fullName evidence="3">Rhodanese-like domain-containing protein</fullName>
    </submittedName>
</protein>
<feature type="domain" description="Rhodanese" evidence="2">
    <location>
        <begin position="50"/>
        <end position="140"/>
    </location>
</feature>